<dbReference type="PANTHER" id="PTHR21610">
    <property type="entry name" value="VON WILLEBRAND FACTOR A DOMAIN-CONTAINING PROTEIN 8"/>
    <property type="match status" value="1"/>
</dbReference>
<dbReference type="OrthoDB" id="5186at2759"/>
<evidence type="ECO:0000256" key="3">
    <source>
        <dbReference type="ARBA" id="ARBA00022989"/>
    </source>
</evidence>
<sequence>MASLLNAVRGLGSGGGGSVAEASAEKGSEKGSVGVDSKSIEEVNVDELGHGELNFEEDTAGGMGRHLGVFSCTLLIVGRIIGTGIFSTPSSILGSVGSVGASLMLWVLGFVLSFCGLFVWLEYGTMIPKSGGEKVYLEAVYTKPKYFATVIFAANAILLGFTASGCIQLGIGLCAEVCQFLQVLGDNFSCHAVSNPDMESERRLLAQLAPELDDDLLRRLVGAFHDLRKGYDDGSLTYPYSLRELIALVRHMRAYPTDTLDNALRNVFDFDVYKQETIDKLAEILQHHGLKVQHLGLDASRESAAKKVLDMKFEPRETGLDKPKRGKDDPKDEPHQGGNTFSGGTGGRDTAGMGGRGGYMRLFKGGDIQQVIPLPTALCDPVLMCLDEIKEQAREMARQELARRLEELNMSAIEAKGYGALLTAVQSHIAPLHDLLEHLAAKEEERVWIKRQTDGELDDSRLTEGLTGEATVYKRRGMAKPEIGRPQIKPKRIRFLFDVSGSMYRFQYDGRLQRTLETAVMLMESFNRLQRKDKYVWDMYGHSGDSPEIPLVTVGQPITEVSQRWAVAEKMNLITQYAFAGDFTVEALEKAAIEVSKFDGDDHFVIAISDANFSRYGITGDDLQRAMNRHPKVKTALICIGEGAEAAWIPKQFPGRGFRVANTADIPKVLRSILSSMVDR</sequence>
<evidence type="ECO:0000256" key="5">
    <source>
        <dbReference type="SAM" id="MobiDB-lite"/>
    </source>
</evidence>
<evidence type="ECO:0000256" key="6">
    <source>
        <dbReference type="SAM" id="Phobius"/>
    </source>
</evidence>
<evidence type="ECO:0000313" key="8">
    <source>
        <dbReference type="Proteomes" id="UP000298061"/>
    </source>
</evidence>
<evidence type="ECO:0000313" key="7">
    <source>
        <dbReference type="EMBL" id="TFY75430.1"/>
    </source>
</evidence>
<protein>
    <recommendedName>
        <fullName evidence="9">VWFA domain-containing protein</fullName>
    </recommendedName>
</protein>
<keyword evidence="3 6" id="KW-1133">Transmembrane helix</keyword>
<evidence type="ECO:0000256" key="1">
    <source>
        <dbReference type="ARBA" id="ARBA00004141"/>
    </source>
</evidence>
<dbReference type="AlphaFoldDB" id="A0A4Y9ZMF3"/>
<keyword evidence="4 6" id="KW-0472">Membrane</keyword>
<feature type="region of interest" description="Disordered" evidence="5">
    <location>
        <begin position="308"/>
        <end position="352"/>
    </location>
</feature>
<evidence type="ECO:0008006" key="9">
    <source>
        <dbReference type="Google" id="ProtNLM"/>
    </source>
</evidence>
<reference evidence="7 8" key="1">
    <citation type="submission" date="2019-02" db="EMBL/GenBank/DDBJ databases">
        <title>Genome sequencing of the rare red list fungi Hericium alpestre (H. flagellum).</title>
        <authorList>
            <person name="Buettner E."/>
            <person name="Kellner H."/>
        </authorList>
    </citation>
    <scope>NUCLEOTIDE SEQUENCE [LARGE SCALE GENOMIC DNA]</scope>
    <source>
        <strain evidence="7 8">DSM 108284</strain>
    </source>
</reference>
<feature type="transmembrane region" description="Helical" evidence="6">
    <location>
        <begin position="99"/>
        <end position="121"/>
    </location>
</feature>
<dbReference type="InterPro" id="IPR039891">
    <property type="entry name" value="VWA8"/>
</dbReference>
<dbReference type="SUPFAM" id="SSF53300">
    <property type="entry name" value="vWA-like"/>
    <property type="match status" value="1"/>
</dbReference>
<dbReference type="GO" id="GO:0022857">
    <property type="term" value="F:transmembrane transporter activity"/>
    <property type="evidence" value="ECO:0007669"/>
    <property type="project" value="InterPro"/>
</dbReference>
<dbReference type="Proteomes" id="UP000298061">
    <property type="component" value="Unassembled WGS sequence"/>
</dbReference>
<gene>
    <name evidence="7" type="ORF">EWM64_g8582</name>
</gene>
<feature type="region of interest" description="Disordered" evidence="5">
    <location>
        <begin position="11"/>
        <end position="35"/>
    </location>
</feature>
<keyword evidence="8" id="KW-1185">Reference proteome</keyword>
<proteinExistence type="predicted"/>
<dbReference type="GO" id="GO:0005737">
    <property type="term" value="C:cytoplasm"/>
    <property type="evidence" value="ECO:0007669"/>
    <property type="project" value="TreeGrafter"/>
</dbReference>
<feature type="compositionally biased region" description="Gly residues" evidence="5">
    <location>
        <begin position="340"/>
        <end position="352"/>
    </location>
</feature>
<name>A0A4Y9ZMF3_9AGAM</name>
<dbReference type="Gene3D" id="3.40.50.410">
    <property type="entry name" value="von Willebrand factor, type A domain"/>
    <property type="match status" value="1"/>
</dbReference>
<keyword evidence="2 6" id="KW-0812">Transmembrane</keyword>
<dbReference type="EMBL" id="SFCI01001576">
    <property type="protein sequence ID" value="TFY75430.1"/>
    <property type="molecule type" value="Genomic_DNA"/>
</dbReference>
<accession>A0A4Y9ZMF3</accession>
<evidence type="ECO:0000256" key="2">
    <source>
        <dbReference type="ARBA" id="ARBA00022692"/>
    </source>
</evidence>
<dbReference type="Gene3D" id="1.20.1740.10">
    <property type="entry name" value="Amino acid/polyamine transporter I"/>
    <property type="match status" value="1"/>
</dbReference>
<comment type="caution">
    <text evidence="7">The sequence shown here is derived from an EMBL/GenBank/DDBJ whole genome shotgun (WGS) entry which is preliminary data.</text>
</comment>
<comment type="subcellular location">
    <subcellularLocation>
        <location evidence="1">Membrane</location>
        <topology evidence="1">Multi-pass membrane protein</topology>
    </subcellularLocation>
</comment>
<dbReference type="Pfam" id="PF13520">
    <property type="entry name" value="AA_permease_2"/>
    <property type="match status" value="1"/>
</dbReference>
<dbReference type="PANTHER" id="PTHR21610:SF9">
    <property type="entry name" value="VON WILLEBRAND FACTOR A DOMAIN-CONTAINING PROTEIN 8"/>
    <property type="match status" value="1"/>
</dbReference>
<dbReference type="InterPro" id="IPR002293">
    <property type="entry name" value="AA/rel_permease1"/>
</dbReference>
<organism evidence="7 8">
    <name type="scientific">Hericium alpestre</name>
    <dbReference type="NCBI Taxonomy" id="135208"/>
    <lineage>
        <taxon>Eukaryota</taxon>
        <taxon>Fungi</taxon>
        <taxon>Dikarya</taxon>
        <taxon>Basidiomycota</taxon>
        <taxon>Agaricomycotina</taxon>
        <taxon>Agaricomycetes</taxon>
        <taxon>Russulales</taxon>
        <taxon>Hericiaceae</taxon>
        <taxon>Hericium</taxon>
    </lineage>
</organism>
<feature type="compositionally biased region" description="Basic and acidic residues" evidence="5">
    <location>
        <begin position="308"/>
        <end position="335"/>
    </location>
</feature>
<dbReference type="GO" id="GO:0016020">
    <property type="term" value="C:membrane"/>
    <property type="evidence" value="ECO:0007669"/>
    <property type="project" value="UniProtKB-SubCell"/>
</dbReference>
<feature type="transmembrane region" description="Helical" evidence="6">
    <location>
        <begin position="146"/>
        <end position="171"/>
    </location>
</feature>
<dbReference type="InterPro" id="IPR036465">
    <property type="entry name" value="vWFA_dom_sf"/>
</dbReference>
<evidence type="ECO:0000256" key="4">
    <source>
        <dbReference type="ARBA" id="ARBA00023136"/>
    </source>
</evidence>
<dbReference type="STRING" id="135208.A0A4Y9ZMF3"/>
<feature type="transmembrane region" description="Helical" evidence="6">
    <location>
        <begin position="67"/>
        <end position="87"/>
    </location>
</feature>